<gene>
    <name evidence="3" type="ORF">ACFOKA_14775</name>
</gene>
<evidence type="ECO:0000256" key="2">
    <source>
        <dbReference type="SAM" id="SignalP"/>
    </source>
</evidence>
<organism evidence="3 4">
    <name type="scientific">Kordiimonas pumila</name>
    <dbReference type="NCBI Taxonomy" id="2161677"/>
    <lineage>
        <taxon>Bacteria</taxon>
        <taxon>Pseudomonadati</taxon>
        <taxon>Pseudomonadota</taxon>
        <taxon>Alphaproteobacteria</taxon>
        <taxon>Kordiimonadales</taxon>
        <taxon>Kordiimonadaceae</taxon>
        <taxon>Kordiimonas</taxon>
    </lineage>
</organism>
<sequence>MFNVRSSVSAIVIAAALSSVPLMADDSLEYYHLQNDPVVSPADQSREQFLFDHIANLSARLSQKDLSKDEKVSLKSELKVAKLEYKSLSKANKKALKQRRKSLAALQKKLEKEYGLGPYPYEIERFLADKPQALIPFYRSLYIEGERNAALNFDRLGLAAMEVGLYDHAAWALDRSIDRIESIYANNPEAKAAKSKFKAEKIKDFKGEPYERAMAYYYRGLLYLREGDFENARAVFRAGEYQDTVADEEEFQADFAVLNYLDGWSLHCQGRDAAESFQRAADVNSQLLLPEDSHNTLFIAELRAGPIKYGEGEYNEILKFKPDERYGETSATYVITNRTGAQKSIPVVLASDLYWQSSTRGGRPIDGILEGKAQFKKTTDTVGDVATTVGAATALAGIYSGDSDAALAGAGIMLIGGIFKGIANASKPDADIRMWDTLPQDILVGSEALHYMPDAKVETIYSGQNGMDIANSASAIMIGGTPECGVVWSRSRSALSVPESSPGARYSWSQIRKQKKTIQEKDVAFRGWLANEAPSVIQKAGL</sequence>
<dbReference type="InterPro" id="IPR011990">
    <property type="entry name" value="TPR-like_helical_dom_sf"/>
</dbReference>
<evidence type="ECO:0000313" key="4">
    <source>
        <dbReference type="Proteomes" id="UP001595444"/>
    </source>
</evidence>
<evidence type="ECO:0000256" key="1">
    <source>
        <dbReference type="SAM" id="Coils"/>
    </source>
</evidence>
<feature type="chain" id="PRO_5045887727" description="Tetratricopeptide repeat protein" evidence="2">
    <location>
        <begin position="25"/>
        <end position="542"/>
    </location>
</feature>
<reference evidence="4" key="1">
    <citation type="journal article" date="2019" name="Int. J. Syst. Evol. Microbiol.">
        <title>The Global Catalogue of Microorganisms (GCM) 10K type strain sequencing project: providing services to taxonomists for standard genome sequencing and annotation.</title>
        <authorList>
            <consortium name="The Broad Institute Genomics Platform"/>
            <consortium name="The Broad Institute Genome Sequencing Center for Infectious Disease"/>
            <person name="Wu L."/>
            <person name="Ma J."/>
        </authorList>
    </citation>
    <scope>NUCLEOTIDE SEQUENCE [LARGE SCALE GENOMIC DNA]</scope>
    <source>
        <strain evidence="4">KCTC 62164</strain>
    </source>
</reference>
<name>A0ABV7D945_9PROT</name>
<dbReference type="EMBL" id="JBHRSL010000010">
    <property type="protein sequence ID" value="MFC3053174.1"/>
    <property type="molecule type" value="Genomic_DNA"/>
</dbReference>
<keyword evidence="1" id="KW-0175">Coiled coil</keyword>
<keyword evidence="4" id="KW-1185">Reference proteome</keyword>
<dbReference type="SUPFAM" id="SSF48452">
    <property type="entry name" value="TPR-like"/>
    <property type="match status" value="1"/>
</dbReference>
<dbReference type="Proteomes" id="UP001595444">
    <property type="component" value="Unassembled WGS sequence"/>
</dbReference>
<proteinExistence type="predicted"/>
<keyword evidence="2" id="KW-0732">Signal</keyword>
<comment type="caution">
    <text evidence="3">The sequence shown here is derived from an EMBL/GenBank/DDBJ whole genome shotgun (WGS) entry which is preliminary data.</text>
</comment>
<dbReference type="RefSeq" id="WP_194212995.1">
    <property type="nucleotide sequence ID" value="NZ_CP061205.1"/>
</dbReference>
<feature type="signal peptide" evidence="2">
    <location>
        <begin position="1"/>
        <end position="24"/>
    </location>
</feature>
<evidence type="ECO:0000313" key="3">
    <source>
        <dbReference type="EMBL" id="MFC3053174.1"/>
    </source>
</evidence>
<evidence type="ECO:0008006" key="5">
    <source>
        <dbReference type="Google" id="ProtNLM"/>
    </source>
</evidence>
<accession>A0ABV7D945</accession>
<feature type="coiled-coil region" evidence="1">
    <location>
        <begin position="71"/>
        <end position="113"/>
    </location>
</feature>
<protein>
    <recommendedName>
        <fullName evidence="5">Tetratricopeptide repeat protein</fullName>
    </recommendedName>
</protein>